<feature type="region of interest" description="Disordered" evidence="8">
    <location>
        <begin position="45"/>
        <end position="65"/>
    </location>
</feature>
<dbReference type="PROSITE" id="PS50893">
    <property type="entry name" value="ABC_TRANSPORTER_2"/>
    <property type="match status" value="2"/>
</dbReference>
<evidence type="ECO:0000259" key="10">
    <source>
        <dbReference type="PROSITE" id="PS50893"/>
    </source>
</evidence>
<feature type="region of interest" description="Disordered" evidence="8">
    <location>
        <begin position="646"/>
        <end position="706"/>
    </location>
</feature>
<comment type="caution">
    <text evidence="11">The sequence shown here is derived from an EMBL/GenBank/DDBJ whole genome shotgun (WGS) entry which is preliminary data.</text>
</comment>
<keyword evidence="7 9" id="KW-0472">Membrane</keyword>
<evidence type="ECO:0000256" key="1">
    <source>
        <dbReference type="ARBA" id="ARBA00008575"/>
    </source>
</evidence>
<evidence type="ECO:0000256" key="3">
    <source>
        <dbReference type="ARBA" id="ARBA00022692"/>
    </source>
</evidence>
<dbReference type="SUPFAM" id="SSF52540">
    <property type="entry name" value="P-loop containing nucleoside triphosphate hydrolases"/>
    <property type="match status" value="2"/>
</dbReference>
<evidence type="ECO:0000256" key="5">
    <source>
        <dbReference type="ARBA" id="ARBA00022840"/>
    </source>
</evidence>
<dbReference type="GO" id="GO:0015910">
    <property type="term" value="P:long-chain fatty acid import into peroxisome"/>
    <property type="evidence" value="ECO:0007669"/>
    <property type="project" value="TreeGrafter"/>
</dbReference>
<dbReference type="GO" id="GO:0007031">
    <property type="term" value="P:peroxisome organization"/>
    <property type="evidence" value="ECO:0007669"/>
    <property type="project" value="TreeGrafter"/>
</dbReference>
<dbReference type="Proteomes" id="UP001055712">
    <property type="component" value="Unassembled WGS sequence"/>
</dbReference>
<evidence type="ECO:0000256" key="6">
    <source>
        <dbReference type="ARBA" id="ARBA00022989"/>
    </source>
</evidence>
<evidence type="ECO:0000313" key="11">
    <source>
        <dbReference type="EMBL" id="KAI3428840.1"/>
    </source>
</evidence>
<dbReference type="CDD" id="cd03223">
    <property type="entry name" value="ABCD_peroxisomal_ALDP"/>
    <property type="match status" value="2"/>
</dbReference>
<keyword evidence="3 9" id="KW-0812">Transmembrane</keyword>
<dbReference type="InterPro" id="IPR050835">
    <property type="entry name" value="ABC_transporter_sub-D"/>
</dbReference>
<dbReference type="InterPro" id="IPR003593">
    <property type="entry name" value="AAA+_ATPase"/>
</dbReference>
<feature type="transmembrane region" description="Helical" evidence="9">
    <location>
        <begin position="20"/>
        <end position="38"/>
    </location>
</feature>
<feature type="compositionally biased region" description="Low complexity" evidence="8">
    <location>
        <begin position="654"/>
        <end position="672"/>
    </location>
</feature>
<protein>
    <recommendedName>
        <fullName evidence="10">ABC transporter domain-containing protein</fullName>
    </recommendedName>
</protein>
<evidence type="ECO:0000256" key="8">
    <source>
        <dbReference type="SAM" id="MobiDB-lite"/>
    </source>
</evidence>
<keyword evidence="5" id="KW-0067">ATP-binding</keyword>
<evidence type="ECO:0000256" key="2">
    <source>
        <dbReference type="ARBA" id="ARBA00022448"/>
    </source>
</evidence>
<evidence type="ECO:0000256" key="4">
    <source>
        <dbReference type="ARBA" id="ARBA00022741"/>
    </source>
</evidence>
<feature type="transmembrane region" description="Helical" evidence="9">
    <location>
        <begin position="363"/>
        <end position="381"/>
    </location>
</feature>
<dbReference type="GO" id="GO:0006635">
    <property type="term" value="P:fatty acid beta-oxidation"/>
    <property type="evidence" value="ECO:0007669"/>
    <property type="project" value="TreeGrafter"/>
</dbReference>
<dbReference type="SMART" id="SM00382">
    <property type="entry name" value="AAA"/>
    <property type="match status" value="2"/>
</dbReference>
<evidence type="ECO:0000313" key="12">
    <source>
        <dbReference type="Proteomes" id="UP001055712"/>
    </source>
</evidence>
<dbReference type="GO" id="GO:0005524">
    <property type="term" value="F:ATP binding"/>
    <property type="evidence" value="ECO:0007669"/>
    <property type="project" value="UniProtKB-KW"/>
</dbReference>
<dbReference type="GO" id="GO:0005324">
    <property type="term" value="F:long-chain fatty acid transmembrane transporter activity"/>
    <property type="evidence" value="ECO:0007669"/>
    <property type="project" value="TreeGrafter"/>
</dbReference>
<proteinExistence type="inferred from homology"/>
<feature type="domain" description="ABC transporter" evidence="10">
    <location>
        <begin position="1127"/>
        <end position="1372"/>
    </location>
</feature>
<keyword evidence="4" id="KW-0547">Nucleotide-binding</keyword>
<dbReference type="PANTHER" id="PTHR11384">
    <property type="entry name" value="ATP-BINDING CASSETTE, SUB-FAMILY D MEMBER"/>
    <property type="match status" value="1"/>
</dbReference>
<dbReference type="EMBL" id="SIDB01000009">
    <property type="protein sequence ID" value="KAI3428840.1"/>
    <property type="molecule type" value="Genomic_DNA"/>
</dbReference>
<dbReference type="Gene3D" id="3.40.50.300">
    <property type="entry name" value="P-loop containing nucleotide triphosphate hydrolases"/>
    <property type="match status" value="2"/>
</dbReference>
<dbReference type="PANTHER" id="PTHR11384:SF56">
    <property type="entry name" value="ABC TRANSPORTER D FAMILY MEMBER 1"/>
    <property type="match status" value="1"/>
</dbReference>
<feature type="transmembrane region" description="Helical" evidence="9">
    <location>
        <begin position="324"/>
        <end position="343"/>
    </location>
</feature>
<dbReference type="PROSITE" id="PS00211">
    <property type="entry name" value="ABC_TRANSPORTER_1"/>
    <property type="match status" value="2"/>
</dbReference>
<gene>
    <name evidence="11" type="ORF">D9Q98_007657</name>
</gene>
<dbReference type="Gene3D" id="1.20.1560.10">
    <property type="entry name" value="ABC transporter type 1, transmembrane domain"/>
    <property type="match status" value="1"/>
</dbReference>
<dbReference type="InterPro" id="IPR027417">
    <property type="entry name" value="P-loop_NTPase"/>
</dbReference>
<comment type="similarity">
    <text evidence="1">Belongs to the ABC transporter superfamily. ABCD family. Peroxisomal fatty acyl CoA transporter (TC 3.A.1.203) subfamily.</text>
</comment>
<dbReference type="InterPro" id="IPR011527">
    <property type="entry name" value="ABC1_TM_dom"/>
</dbReference>
<reference evidence="11" key="2">
    <citation type="submission" date="2020-11" db="EMBL/GenBank/DDBJ databases">
        <authorList>
            <person name="Cecchin M."/>
            <person name="Marcolungo L."/>
            <person name="Rossato M."/>
            <person name="Girolomoni L."/>
            <person name="Cosentino E."/>
            <person name="Cuine S."/>
            <person name="Li-Beisson Y."/>
            <person name="Delledonne M."/>
            <person name="Ballottari M."/>
        </authorList>
    </citation>
    <scope>NUCLEOTIDE SEQUENCE</scope>
    <source>
        <strain evidence="11">211/11P</strain>
        <tissue evidence="11">Whole cell</tissue>
    </source>
</reference>
<name>A0A9D4TMH1_CHLVU</name>
<dbReference type="GO" id="GO:0140359">
    <property type="term" value="F:ABC-type transporter activity"/>
    <property type="evidence" value="ECO:0007669"/>
    <property type="project" value="InterPro"/>
</dbReference>
<dbReference type="GO" id="GO:0042760">
    <property type="term" value="P:very long-chain fatty acid catabolic process"/>
    <property type="evidence" value="ECO:0007669"/>
    <property type="project" value="TreeGrafter"/>
</dbReference>
<accession>A0A9D4TMH1</accession>
<sequence>MAPGIIEALASLTPQNKRRAFAMLAIAAGASYGATSYVQQQRRRQRRLAEKRQSDGQSGASAKARQKVGGGWKALKELLPLLLRVAGRKVLVIALLAIARTALSNRLARLQGYLFRAAFLRRVPLFMRNLAENLVLCGVAAGLEATSRSWVSYMELQWRRLLTEKLHGTYFANMTYYKLSYVDRRIDSPEQRICEDVPKLAAGLSELTRELVAATVDAAFYAWQLKRYSGTHRYTAAIVAYVFGVGSFMAVASPNFGGLFKRQQALEGKYRNMQTRLRASAESVAFYGGVEREGDQLRSSFRDVVQHQARLLGKQWRFGMAQDFLLKYLGATVAVYLIIGPFFRGHMRPESTVQGRAQMLSNMRYHTSVIISLFGSVGTLGSSSRKLMKLGAYAERIRDMQRVMSDIKAHRGATGSLGTAEGQLLPCEDAIVFEDAVVVTPGNTTLVRDLSLRVPAGTNLLVTGPNGAGKSSLFRVLGGLWPLSRGRIYKPGGGGDDAAGLSETIFYVPQRPYVTQGSLQEQLIYPLEATPERLIPEGQLRELLARVDLEYLVERDGGADGVVNWGEVLSLGEQQRLGMARLFFHRPRFAILDECTSGVTVDMEERFCDLVRQLGCTCITISHRPALMAFHDIVLSLDGEGGWSLHPGHRSTEARAQAAAAAGQGAEPTTAASPNPPRPSSGGRSGGKGRGKGRGGGGGSRGRGTDADAVLAGMTAAKAEVEEMLMDGNEGFTELVVGRAPPAAAGELQGWAPREGLKPATLTPMARWKSVLGVILAGDRQWLLQVSTVAGVVVLRTLLQDRIASLNGKSVDLVLQQDLPGFIRLIGQSVVQSVASAVLAPSLRHVADSLALNWRARLTRSAFAKYLAGNTFYTTSQLAGMQDVDQRLTRDIERLCDDLSALIPTLVKPVVDICWFSWQLWRLTGRRGMVILYLYTMLGWGTLRAVTPDFGGLLKRELFLEGSFRNAHARLRTHAESVAFFGGGAREGGQIAASFGQLTSHLKSLIGHRWAYGAADDFFAKQLPHNVTWLLTLLFALDQTGDFGDTAVQGRLVHQLRYLASVVTQNFSAFGELLAMPKRFAEISGGITRVSEALEVIGKAAALDAATTAAASRASQPGQQPGDNECIEFRQVDVVTPAGKMLARSLTLQVQPGHSLLVTGPNGSGKTSVFRMLAGLWPIPSGSVNCPGTSLASASAAGQRPAVYYVPQKPYTTPGTLRDQVLYPLTLKQVMAPRYAANGSRDELDAELTALMGVVRLKYLVEREGGWGAQKEWGEVLSLGEQQRLGMARLFFHRPLYGVLDECTNATSLDIEEALYQHAAALGITLVTITQRTALVKYHGRELRLTDGQGDWELREIHPLRKGGAPAATIAPPRIDELPPPLTL</sequence>
<feature type="domain" description="ABC transporter" evidence="10">
    <location>
        <begin position="431"/>
        <end position="664"/>
    </location>
</feature>
<dbReference type="Pfam" id="PF06472">
    <property type="entry name" value="ABC_membrane_2"/>
    <property type="match status" value="2"/>
</dbReference>
<dbReference type="InterPro" id="IPR036640">
    <property type="entry name" value="ABC1_TM_sf"/>
</dbReference>
<dbReference type="GO" id="GO:0016887">
    <property type="term" value="F:ATP hydrolysis activity"/>
    <property type="evidence" value="ECO:0007669"/>
    <property type="project" value="InterPro"/>
</dbReference>
<feature type="region of interest" description="Disordered" evidence="8">
    <location>
        <begin position="1363"/>
        <end position="1384"/>
    </location>
</feature>
<dbReference type="OrthoDB" id="422637at2759"/>
<organism evidence="11 12">
    <name type="scientific">Chlorella vulgaris</name>
    <name type="common">Green alga</name>
    <dbReference type="NCBI Taxonomy" id="3077"/>
    <lineage>
        <taxon>Eukaryota</taxon>
        <taxon>Viridiplantae</taxon>
        <taxon>Chlorophyta</taxon>
        <taxon>core chlorophytes</taxon>
        <taxon>Trebouxiophyceae</taxon>
        <taxon>Chlorellales</taxon>
        <taxon>Chlorellaceae</taxon>
        <taxon>Chlorella clade</taxon>
        <taxon>Chlorella</taxon>
    </lineage>
</organism>
<feature type="transmembrane region" description="Helical" evidence="9">
    <location>
        <begin position="234"/>
        <end position="252"/>
    </location>
</feature>
<evidence type="ECO:0000256" key="7">
    <source>
        <dbReference type="ARBA" id="ARBA00023136"/>
    </source>
</evidence>
<dbReference type="InterPro" id="IPR017871">
    <property type="entry name" value="ABC_transporter-like_CS"/>
</dbReference>
<dbReference type="InterPro" id="IPR003439">
    <property type="entry name" value="ABC_transporter-like_ATP-bd"/>
</dbReference>
<reference evidence="11" key="1">
    <citation type="journal article" date="2019" name="Plant J.">
        <title>Chlorella vulgaris genome assembly and annotation reveals the molecular basis for metabolic acclimation to high light conditions.</title>
        <authorList>
            <person name="Cecchin M."/>
            <person name="Marcolungo L."/>
            <person name="Rossato M."/>
            <person name="Girolomoni L."/>
            <person name="Cosentino E."/>
            <person name="Cuine S."/>
            <person name="Li-Beisson Y."/>
            <person name="Delledonne M."/>
            <person name="Ballottari M."/>
        </authorList>
    </citation>
    <scope>NUCLEOTIDE SEQUENCE</scope>
    <source>
        <strain evidence="11">211/11P</strain>
    </source>
</reference>
<dbReference type="Pfam" id="PF00005">
    <property type="entry name" value="ABC_tran"/>
    <property type="match status" value="2"/>
</dbReference>
<keyword evidence="12" id="KW-1185">Reference proteome</keyword>
<keyword evidence="2" id="KW-0813">Transport</keyword>
<dbReference type="SUPFAM" id="SSF90123">
    <property type="entry name" value="ABC transporter transmembrane region"/>
    <property type="match status" value="2"/>
</dbReference>
<dbReference type="GO" id="GO:0005778">
    <property type="term" value="C:peroxisomal membrane"/>
    <property type="evidence" value="ECO:0007669"/>
    <property type="project" value="TreeGrafter"/>
</dbReference>
<keyword evidence="6 9" id="KW-1133">Transmembrane helix</keyword>
<evidence type="ECO:0000256" key="9">
    <source>
        <dbReference type="SAM" id="Phobius"/>
    </source>
</evidence>